<feature type="transmembrane region" description="Helical" evidence="1">
    <location>
        <begin position="152"/>
        <end position="176"/>
    </location>
</feature>
<reference evidence="3" key="1">
    <citation type="submission" date="2016-11" db="EMBL/GenBank/DDBJ databases">
        <authorList>
            <person name="Varghese N."/>
            <person name="Submissions S."/>
        </authorList>
    </citation>
    <scope>NUCLEOTIDE SEQUENCE [LARGE SCALE GENOMIC DNA]</scope>
    <source>
        <strain evidence="3">DSM 18095</strain>
    </source>
</reference>
<protein>
    <recommendedName>
        <fullName evidence="4">ABC-2 family transporter protein</fullName>
    </recommendedName>
</protein>
<feature type="transmembrane region" description="Helical" evidence="1">
    <location>
        <begin position="188"/>
        <end position="208"/>
    </location>
</feature>
<accession>A0A1M4ZGW5</accession>
<organism evidence="2 3">
    <name type="scientific">Tissierella praeacuta DSM 18095</name>
    <dbReference type="NCBI Taxonomy" id="1123404"/>
    <lineage>
        <taxon>Bacteria</taxon>
        <taxon>Bacillati</taxon>
        <taxon>Bacillota</taxon>
        <taxon>Tissierellia</taxon>
        <taxon>Tissierellales</taxon>
        <taxon>Tissierellaceae</taxon>
        <taxon>Tissierella</taxon>
    </lineage>
</organism>
<name>A0A1M4ZGW5_9FIRM</name>
<keyword evidence="3" id="KW-1185">Reference proteome</keyword>
<feature type="transmembrane region" description="Helical" evidence="1">
    <location>
        <begin position="254"/>
        <end position="279"/>
    </location>
</feature>
<keyword evidence="1" id="KW-0812">Transmembrane</keyword>
<dbReference type="STRING" id="1123404.SAMN02745784_03046"/>
<keyword evidence="1" id="KW-1133">Transmembrane helix</keyword>
<evidence type="ECO:0000256" key="1">
    <source>
        <dbReference type="SAM" id="Phobius"/>
    </source>
</evidence>
<proteinExistence type="predicted"/>
<evidence type="ECO:0008006" key="4">
    <source>
        <dbReference type="Google" id="ProtNLM"/>
    </source>
</evidence>
<dbReference type="EMBL" id="FQTY01000025">
    <property type="protein sequence ID" value="SHF17283.1"/>
    <property type="molecule type" value="Genomic_DNA"/>
</dbReference>
<evidence type="ECO:0000313" key="2">
    <source>
        <dbReference type="EMBL" id="SHF17283.1"/>
    </source>
</evidence>
<gene>
    <name evidence="2" type="ORF">SAMN02745784_03046</name>
</gene>
<keyword evidence="1" id="KW-0472">Membrane</keyword>
<sequence length="285" mass="31847">MRKYMKYEIKGSYKIILGIIAMVLIASTIIQVNISGQIKLDSADSANTINGFGTFMLVVSISVIFGAFLTAFFQIIGSFRKELYEDRGYLTFTLPLTGNEILGAKLLVAITWFLVLGISIVAYNLLLGALLYGSQWTNFINSIRQIIGNANIEIFSIAMVSLLSAIVTLILIYFSMALSRVNIRNKKIGGLWFIIFIVLNSLVSYFIVKIVNALPYFLSLDSFKILHSYELNFLPRLGNIAKHQIILFGNNFDVYINVFGILSMLIIGISAFLATGYLIEKKIDL</sequence>
<dbReference type="AlphaFoldDB" id="A0A1M4ZGW5"/>
<dbReference type="RefSeq" id="WP_072977883.1">
    <property type="nucleotide sequence ID" value="NZ_FQTY01000025.1"/>
</dbReference>
<feature type="transmembrane region" description="Helical" evidence="1">
    <location>
        <begin position="12"/>
        <end position="34"/>
    </location>
</feature>
<evidence type="ECO:0000313" key="3">
    <source>
        <dbReference type="Proteomes" id="UP000184114"/>
    </source>
</evidence>
<feature type="transmembrane region" description="Helical" evidence="1">
    <location>
        <begin position="54"/>
        <end position="77"/>
    </location>
</feature>
<feature type="transmembrane region" description="Helical" evidence="1">
    <location>
        <begin position="106"/>
        <end position="132"/>
    </location>
</feature>
<dbReference type="Proteomes" id="UP000184114">
    <property type="component" value="Unassembled WGS sequence"/>
</dbReference>
<dbReference type="GeneID" id="90995817"/>